<evidence type="ECO:0000313" key="2">
    <source>
        <dbReference type="EMBL" id="KAL1251311.1"/>
    </source>
</evidence>
<sequence>MEVSRGITSPVAASSSPSCVSPLQTSDAPRSSSDARLRTAEISSCSIAPESYFLTTPPPPKLYFLHPLEKNRKRLFVYHSGTLSLQAWHVAARWS</sequence>
<name>A0ABR3LGX6_9TELE</name>
<feature type="region of interest" description="Disordered" evidence="1">
    <location>
        <begin position="1"/>
        <end position="35"/>
    </location>
</feature>
<proteinExistence type="predicted"/>
<comment type="caution">
    <text evidence="2">The sequence shown here is derived from an EMBL/GenBank/DDBJ whole genome shotgun (WGS) entry which is preliminary data.</text>
</comment>
<keyword evidence="3" id="KW-1185">Reference proteome</keyword>
<evidence type="ECO:0000256" key="1">
    <source>
        <dbReference type="SAM" id="MobiDB-lite"/>
    </source>
</evidence>
<accession>A0ABR3LGX6</accession>
<feature type="compositionally biased region" description="Low complexity" evidence="1">
    <location>
        <begin position="9"/>
        <end position="22"/>
    </location>
</feature>
<gene>
    <name evidence="2" type="ORF">QQF64_019107</name>
</gene>
<reference evidence="2 3" key="1">
    <citation type="submission" date="2023-09" db="EMBL/GenBank/DDBJ databases">
        <authorList>
            <person name="Wang M."/>
        </authorList>
    </citation>
    <scope>NUCLEOTIDE SEQUENCE [LARGE SCALE GENOMIC DNA]</scope>
    <source>
        <strain evidence="2">GT-2023</strain>
        <tissue evidence="2">Liver</tissue>
    </source>
</reference>
<evidence type="ECO:0000313" key="3">
    <source>
        <dbReference type="Proteomes" id="UP001558613"/>
    </source>
</evidence>
<feature type="compositionally biased region" description="Polar residues" evidence="1">
    <location>
        <begin position="23"/>
        <end position="32"/>
    </location>
</feature>
<organism evidence="2 3">
    <name type="scientific">Cirrhinus molitorella</name>
    <name type="common">mud carp</name>
    <dbReference type="NCBI Taxonomy" id="172907"/>
    <lineage>
        <taxon>Eukaryota</taxon>
        <taxon>Metazoa</taxon>
        <taxon>Chordata</taxon>
        <taxon>Craniata</taxon>
        <taxon>Vertebrata</taxon>
        <taxon>Euteleostomi</taxon>
        <taxon>Actinopterygii</taxon>
        <taxon>Neopterygii</taxon>
        <taxon>Teleostei</taxon>
        <taxon>Ostariophysi</taxon>
        <taxon>Cypriniformes</taxon>
        <taxon>Cyprinidae</taxon>
        <taxon>Labeoninae</taxon>
        <taxon>Labeonini</taxon>
        <taxon>Cirrhinus</taxon>
    </lineage>
</organism>
<dbReference type="Proteomes" id="UP001558613">
    <property type="component" value="Unassembled WGS sequence"/>
</dbReference>
<dbReference type="EMBL" id="JAYMGO010000022">
    <property type="protein sequence ID" value="KAL1251311.1"/>
    <property type="molecule type" value="Genomic_DNA"/>
</dbReference>
<protein>
    <submittedName>
        <fullName evidence="2">Uncharacterized protein</fullName>
    </submittedName>
</protein>